<name>K0TE42_THAOC</name>
<dbReference type="AlphaFoldDB" id="K0TE42"/>
<proteinExistence type="predicted"/>
<sequence>SPRAREGGVASRRVGVAVEGECKGRGKENKGIPCPWQDSKYRERLRPDYAGACSRRAEKSAEELLPPAAWGLGEAMETVESGRASASASIWDEAMAVTDPLGRGWTGYSIRFMSPGGGGRGLIELTIDDRGASPAGTALALPYPRPRPHPCQLSAGWFFGAYVFPISHHRRRRGLEVCLRRSGLHQSVAVAAAFGQAGRSMVTRPYRFHAVTLFSGLSTFRLSVSCCRLRLACCCLLGAPRAPGA</sequence>
<comment type="caution">
    <text evidence="1">The sequence shown here is derived from an EMBL/GenBank/DDBJ whole genome shotgun (WGS) entry which is preliminary data.</text>
</comment>
<gene>
    <name evidence="1" type="ORF">THAOC_01205</name>
</gene>
<accession>K0TE42</accession>
<keyword evidence="2" id="KW-1185">Reference proteome</keyword>
<organism evidence="1 2">
    <name type="scientific">Thalassiosira oceanica</name>
    <name type="common">Marine diatom</name>
    <dbReference type="NCBI Taxonomy" id="159749"/>
    <lineage>
        <taxon>Eukaryota</taxon>
        <taxon>Sar</taxon>
        <taxon>Stramenopiles</taxon>
        <taxon>Ochrophyta</taxon>
        <taxon>Bacillariophyta</taxon>
        <taxon>Coscinodiscophyceae</taxon>
        <taxon>Thalassiosirophycidae</taxon>
        <taxon>Thalassiosirales</taxon>
        <taxon>Thalassiosiraceae</taxon>
        <taxon>Thalassiosira</taxon>
    </lineage>
</organism>
<dbReference type="Proteomes" id="UP000266841">
    <property type="component" value="Unassembled WGS sequence"/>
</dbReference>
<evidence type="ECO:0000313" key="1">
    <source>
        <dbReference type="EMBL" id="EJK76993.1"/>
    </source>
</evidence>
<reference evidence="1 2" key="1">
    <citation type="journal article" date="2012" name="Genome Biol.">
        <title>Genome and low-iron response of an oceanic diatom adapted to chronic iron limitation.</title>
        <authorList>
            <person name="Lommer M."/>
            <person name="Specht M."/>
            <person name="Roy A.S."/>
            <person name="Kraemer L."/>
            <person name="Andreson R."/>
            <person name="Gutowska M.A."/>
            <person name="Wolf J."/>
            <person name="Bergner S.V."/>
            <person name="Schilhabel M.B."/>
            <person name="Klostermeier U.C."/>
            <person name="Beiko R.G."/>
            <person name="Rosenstiel P."/>
            <person name="Hippler M."/>
            <person name="Laroche J."/>
        </authorList>
    </citation>
    <scope>NUCLEOTIDE SEQUENCE [LARGE SCALE GENOMIC DNA]</scope>
    <source>
        <strain evidence="1 2">CCMP1005</strain>
    </source>
</reference>
<protein>
    <submittedName>
        <fullName evidence="1">Uncharacterized protein</fullName>
    </submittedName>
</protein>
<evidence type="ECO:0000313" key="2">
    <source>
        <dbReference type="Proteomes" id="UP000266841"/>
    </source>
</evidence>
<feature type="non-terminal residue" evidence="1">
    <location>
        <position position="1"/>
    </location>
</feature>
<dbReference type="EMBL" id="AGNL01001446">
    <property type="protein sequence ID" value="EJK76993.1"/>
    <property type="molecule type" value="Genomic_DNA"/>
</dbReference>